<dbReference type="HOGENOM" id="CLU_034646_6_0_9"/>
<evidence type="ECO:0000256" key="6">
    <source>
        <dbReference type="ARBA" id="ARBA00023110"/>
    </source>
</evidence>
<comment type="similarity">
    <text evidence="3 11">Belongs to the PrsA family.</text>
</comment>
<keyword evidence="5 11" id="KW-0732">Signal</keyword>
<evidence type="ECO:0000256" key="5">
    <source>
        <dbReference type="ARBA" id="ARBA00022729"/>
    </source>
</evidence>
<evidence type="ECO:0000256" key="13">
    <source>
        <dbReference type="SAM" id="SignalP"/>
    </source>
</evidence>
<comment type="subcellular location">
    <subcellularLocation>
        <location evidence="2 11">Cell membrane</location>
        <topology evidence="2 11">Lipid-anchor</topology>
    </subcellularLocation>
</comment>
<protein>
    <recommendedName>
        <fullName evidence="11">Foldase protein PrsA</fullName>
        <ecNumber evidence="11">5.2.1.8</ecNumber>
    </recommendedName>
</protein>
<keyword evidence="7 11" id="KW-0472">Membrane</keyword>
<dbReference type="GO" id="GO:0005886">
    <property type="term" value="C:plasma membrane"/>
    <property type="evidence" value="ECO:0007669"/>
    <property type="project" value="UniProtKB-SubCell"/>
</dbReference>
<dbReference type="Gene3D" id="3.10.50.40">
    <property type="match status" value="1"/>
</dbReference>
<dbReference type="STRING" id="888064.HMPREF9088_2175"/>
<keyword evidence="8 11" id="KW-0564">Palmitate</keyword>
<dbReference type="EC" id="5.2.1.8" evidence="11"/>
<dbReference type="InterPro" id="IPR027304">
    <property type="entry name" value="Trigger_fact/SurA_dom_sf"/>
</dbReference>
<comment type="function">
    <text evidence="11">Plays a major role in protein secretion by helping the post-translocational extracellular folding of several secreted proteins.</text>
</comment>
<dbReference type="SUPFAM" id="SSF109998">
    <property type="entry name" value="Triger factor/SurA peptide-binding domain-like"/>
    <property type="match status" value="1"/>
</dbReference>
<evidence type="ECO:0000256" key="10">
    <source>
        <dbReference type="ARBA" id="ARBA00023288"/>
    </source>
</evidence>
<comment type="caution">
    <text evidence="15">The sequence shown here is derived from an EMBL/GenBank/DDBJ whole genome shotgun (WGS) entry which is preliminary data.</text>
</comment>
<dbReference type="GO" id="GO:0006457">
    <property type="term" value="P:protein folding"/>
    <property type="evidence" value="ECO:0007669"/>
    <property type="project" value="UniProtKB-UniRule"/>
</dbReference>
<dbReference type="PATRIC" id="fig|888064.11.peg.1922"/>
<dbReference type="Proteomes" id="UP000010296">
    <property type="component" value="Unassembled WGS sequence"/>
</dbReference>
<evidence type="ECO:0000256" key="2">
    <source>
        <dbReference type="ARBA" id="ARBA00004193"/>
    </source>
</evidence>
<evidence type="ECO:0000256" key="3">
    <source>
        <dbReference type="ARBA" id="ARBA00006071"/>
    </source>
</evidence>
<keyword evidence="9 11" id="KW-0413">Isomerase</keyword>
<evidence type="ECO:0000313" key="16">
    <source>
        <dbReference type="Proteomes" id="UP000010296"/>
    </source>
</evidence>
<dbReference type="InterPro" id="IPR046357">
    <property type="entry name" value="PPIase_dom_sf"/>
</dbReference>
<feature type="region of interest" description="Disordered" evidence="12">
    <location>
        <begin position="305"/>
        <end position="341"/>
    </location>
</feature>
<keyword evidence="10 11" id="KW-0449">Lipoprotein</keyword>
<dbReference type="Pfam" id="PF00639">
    <property type="entry name" value="Rotamase"/>
    <property type="match status" value="1"/>
</dbReference>
<feature type="domain" description="PpiC" evidence="14">
    <location>
        <begin position="146"/>
        <end position="228"/>
    </location>
</feature>
<dbReference type="PROSITE" id="PS51257">
    <property type="entry name" value="PROKAR_LIPOPROTEIN"/>
    <property type="match status" value="1"/>
</dbReference>
<dbReference type="InterPro" id="IPR023059">
    <property type="entry name" value="Foldase_PrsA"/>
</dbReference>
<evidence type="ECO:0000256" key="12">
    <source>
        <dbReference type="SAM" id="MobiDB-lite"/>
    </source>
</evidence>
<feature type="chain" id="PRO_5039463116" description="Foldase protein PrsA" evidence="13">
    <location>
        <begin position="26"/>
        <end position="341"/>
    </location>
</feature>
<dbReference type="PANTHER" id="PTHR47245">
    <property type="entry name" value="PEPTIDYLPROLYL ISOMERASE"/>
    <property type="match status" value="1"/>
</dbReference>
<keyword evidence="4 11" id="KW-1003">Cell membrane</keyword>
<comment type="catalytic activity">
    <reaction evidence="1 11">
        <text>[protein]-peptidylproline (omega=180) = [protein]-peptidylproline (omega=0)</text>
        <dbReference type="Rhea" id="RHEA:16237"/>
        <dbReference type="Rhea" id="RHEA-COMP:10747"/>
        <dbReference type="Rhea" id="RHEA-COMP:10748"/>
        <dbReference type="ChEBI" id="CHEBI:83833"/>
        <dbReference type="ChEBI" id="CHEBI:83834"/>
        <dbReference type="EC" id="5.2.1.8"/>
    </reaction>
</comment>
<dbReference type="GO" id="GO:0003755">
    <property type="term" value="F:peptidyl-prolyl cis-trans isomerase activity"/>
    <property type="evidence" value="ECO:0007669"/>
    <property type="project" value="UniProtKB-UniRule"/>
</dbReference>
<evidence type="ECO:0000256" key="9">
    <source>
        <dbReference type="ARBA" id="ARBA00023235"/>
    </source>
</evidence>
<sequence>MGVLKNMKKKLILATLGLFSVMTLAACSSSSDETIATMKGNKITVSDFYAEAKLTSANQQLARNMIIYQAFEDKYGDKVSQKQVDKQYNQTAKQYGDSFESQLESAGYTKDSYKKAIKQQLAMEAGLKAHVKLTDADYKAAWESFHPEVEAQIIQVASEDEAKEVKTEASKDGADFAKIAKEKSTDSTTKEDGGKVTFDSTSTTIPAEVQAAAWKLKDGEISDPIAVTNSSTYTQSYYIIKMVKTSSKGNDMNKYKKTLKTIATNTKINDSTFSTKVIGEVLKDQNVKIVDKSFSNILSTFIDAAETKTSSSSTSSTSSSATTSSTSETSESSSDTTSSSK</sequence>
<evidence type="ECO:0000256" key="4">
    <source>
        <dbReference type="ARBA" id="ARBA00022475"/>
    </source>
</evidence>
<dbReference type="PROSITE" id="PS50198">
    <property type="entry name" value="PPIC_PPIASE_2"/>
    <property type="match status" value="1"/>
</dbReference>
<accession>E6LII5</accession>
<evidence type="ECO:0000259" key="14">
    <source>
        <dbReference type="PROSITE" id="PS50198"/>
    </source>
</evidence>
<dbReference type="AlphaFoldDB" id="E6LII5"/>
<evidence type="ECO:0000256" key="1">
    <source>
        <dbReference type="ARBA" id="ARBA00000971"/>
    </source>
</evidence>
<evidence type="ECO:0000256" key="8">
    <source>
        <dbReference type="ARBA" id="ARBA00023139"/>
    </source>
</evidence>
<dbReference type="EMBL" id="AEPV01000086">
    <property type="protein sequence ID" value="EFU73060.1"/>
    <property type="molecule type" value="Genomic_DNA"/>
</dbReference>
<dbReference type="InterPro" id="IPR000297">
    <property type="entry name" value="PPIase_PpiC"/>
</dbReference>
<name>E6LII5_ENTI1</name>
<keyword evidence="6 11" id="KW-0697">Rotamase</keyword>
<keyword evidence="16" id="KW-1185">Reference proteome</keyword>
<dbReference type="HAMAP" id="MF_01145">
    <property type="entry name" value="Foldase_PrsA"/>
    <property type="match status" value="1"/>
</dbReference>
<feature type="signal peptide" evidence="13">
    <location>
        <begin position="1"/>
        <end position="25"/>
    </location>
</feature>
<proteinExistence type="inferred from homology"/>
<evidence type="ECO:0000313" key="15">
    <source>
        <dbReference type="EMBL" id="EFU73060.1"/>
    </source>
</evidence>
<organism evidence="15 16">
    <name type="scientific">Enterococcus italicus (strain DSM 15952 / CCUG 50447 / LMG 22039 / TP 1.5)</name>
    <dbReference type="NCBI Taxonomy" id="888064"/>
    <lineage>
        <taxon>Bacteria</taxon>
        <taxon>Bacillati</taxon>
        <taxon>Bacillota</taxon>
        <taxon>Bacilli</taxon>
        <taxon>Lactobacillales</taxon>
        <taxon>Enterococcaceae</taxon>
        <taxon>Enterococcus</taxon>
    </lineage>
</organism>
<dbReference type="eggNOG" id="COG0760">
    <property type="taxonomic scope" value="Bacteria"/>
</dbReference>
<gene>
    <name evidence="15" type="primary">prsA3</name>
    <name evidence="11" type="synonym">prsA</name>
    <name evidence="15" type="ORF">HMPREF9088_2175</name>
</gene>
<dbReference type="PANTHER" id="PTHR47245:SF1">
    <property type="entry name" value="FOLDASE PROTEIN PRSA"/>
    <property type="match status" value="1"/>
</dbReference>
<dbReference type="SUPFAM" id="SSF54534">
    <property type="entry name" value="FKBP-like"/>
    <property type="match status" value="1"/>
</dbReference>
<reference evidence="15 16" key="1">
    <citation type="submission" date="2010-12" db="EMBL/GenBank/DDBJ databases">
        <authorList>
            <person name="Muzny D."/>
            <person name="Qin X."/>
            <person name="Deng J."/>
            <person name="Jiang H."/>
            <person name="Liu Y."/>
            <person name="Qu J."/>
            <person name="Song X.-Z."/>
            <person name="Zhang L."/>
            <person name="Thornton R."/>
            <person name="Coyle M."/>
            <person name="Francisco L."/>
            <person name="Jackson L."/>
            <person name="Javaid M."/>
            <person name="Korchina V."/>
            <person name="Kovar C."/>
            <person name="Mata R."/>
            <person name="Mathew T."/>
            <person name="Ngo R."/>
            <person name="Nguyen L."/>
            <person name="Nguyen N."/>
            <person name="Okwuonu G."/>
            <person name="Ongeri F."/>
            <person name="Pham C."/>
            <person name="Simmons D."/>
            <person name="Wilczek-Boney K."/>
            <person name="Hale W."/>
            <person name="Jakkamsetti A."/>
            <person name="Pham P."/>
            <person name="Ruth R."/>
            <person name="San Lucas F."/>
            <person name="Warren J."/>
            <person name="Zhang J."/>
            <person name="Zhao Z."/>
            <person name="Zhou C."/>
            <person name="Zhu D."/>
            <person name="Lee S."/>
            <person name="Bess C."/>
            <person name="Blankenburg K."/>
            <person name="Forbes L."/>
            <person name="Fu Q."/>
            <person name="Gubbala S."/>
            <person name="Hirani K."/>
            <person name="Jayaseelan J.C."/>
            <person name="Lara F."/>
            <person name="Munidasa M."/>
            <person name="Palculict T."/>
            <person name="Patil S."/>
            <person name="Pu L.-L."/>
            <person name="Saada N."/>
            <person name="Tang L."/>
            <person name="Weissenberger G."/>
            <person name="Zhu Y."/>
            <person name="Hemphill L."/>
            <person name="Shang Y."/>
            <person name="Youmans B."/>
            <person name="Ayvaz T."/>
            <person name="Ross M."/>
            <person name="Santibanez J."/>
            <person name="Aqrawi P."/>
            <person name="Gross S."/>
            <person name="Joshi V."/>
            <person name="Fowler G."/>
            <person name="Nazareth L."/>
            <person name="Reid J."/>
            <person name="Worley K."/>
            <person name="Petrosino J."/>
            <person name="Highlander S."/>
            <person name="Gibbs R."/>
        </authorList>
    </citation>
    <scope>NUCLEOTIDE SEQUENCE [LARGE SCALE GENOMIC DNA]</scope>
    <source>
        <strain evidence="16">DSM 15952 / CCUG 50447 / LMG 22039 / TP 1.5</strain>
    </source>
</reference>
<dbReference type="InterPro" id="IPR050245">
    <property type="entry name" value="PrsA_foldase"/>
</dbReference>
<evidence type="ECO:0000256" key="11">
    <source>
        <dbReference type="HAMAP-Rule" id="MF_01145"/>
    </source>
</evidence>
<evidence type="ECO:0000256" key="7">
    <source>
        <dbReference type="ARBA" id="ARBA00023136"/>
    </source>
</evidence>